<sequence length="396" mass="45074">MNEFVFVVLRNGERRLIAMYFFISSTSQSAKDVNMNHMNSFCSPKCAKSIVDGKLQCDCGEDVGIFNWCWSRNHSSSNARISNNGKDILFHPLYSSGTAVVRGNAPFQPNLHYYWEIKMISNLYGTDVMVGIGTSKIVVSDWSYRFCSMLGIDSQSWGYSYHGKIQHNKFVRKYGSQFGQGSIVGVHLDMCSGTLEYYVNRKPLGIAFRRLKGRELYPMVSSTAAQSAVRITCAVTEEPTLQMRCLEFISKCPALYRMYKEIPGLTRLYEQKYFWIVPTTEEDEKRRMAEFDNDLMCPLNFKNFLKRTKELRTIHWIPPEILEGYNEERDSDTDHAPAWGSPSPNASADDSDSSSASGAQSPSTSQQEREESRNKIRRTDSFSSASNDNKKSKARV</sequence>
<dbReference type="SUPFAM" id="SSF49899">
    <property type="entry name" value="Concanavalin A-like lectins/glucanases"/>
    <property type="match status" value="1"/>
</dbReference>
<proteinExistence type="predicted"/>
<evidence type="ECO:0000256" key="1">
    <source>
        <dbReference type="ARBA" id="ARBA00022786"/>
    </source>
</evidence>
<feature type="domain" description="B30.2/SPRY" evidence="3">
    <location>
        <begin position="48"/>
        <end position="238"/>
    </location>
</feature>
<dbReference type="SMART" id="SM00449">
    <property type="entry name" value="SPRY"/>
    <property type="match status" value="1"/>
</dbReference>
<accession>A0AAV8Z4J5</accession>
<keyword evidence="5" id="KW-1185">Reference proteome</keyword>
<evidence type="ECO:0000313" key="5">
    <source>
        <dbReference type="Proteomes" id="UP001162162"/>
    </source>
</evidence>
<organism evidence="4 5">
    <name type="scientific">Aromia moschata</name>
    <dbReference type="NCBI Taxonomy" id="1265417"/>
    <lineage>
        <taxon>Eukaryota</taxon>
        <taxon>Metazoa</taxon>
        <taxon>Ecdysozoa</taxon>
        <taxon>Arthropoda</taxon>
        <taxon>Hexapoda</taxon>
        <taxon>Insecta</taxon>
        <taxon>Pterygota</taxon>
        <taxon>Neoptera</taxon>
        <taxon>Endopterygota</taxon>
        <taxon>Coleoptera</taxon>
        <taxon>Polyphaga</taxon>
        <taxon>Cucujiformia</taxon>
        <taxon>Chrysomeloidea</taxon>
        <taxon>Cerambycidae</taxon>
        <taxon>Cerambycinae</taxon>
        <taxon>Callichromatini</taxon>
        <taxon>Aromia</taxon>
    </lineage>
</organism>
<dbReference type="CDD" id="cd12876">
    <property type="entry name" value="SPRY_SOCS3"/>
    <property type="match status" value="1"/>
</dbReference>
<dbReference type="Pfam" id="PF00622">
    <property type="entry name" value="SPRY"/>
    <property type="match status" value="1"/>
</dbReference>
<name>A0AAV8Z4J5_9CUCU</name>
<dbReference type="InterPro" id="IPR043136">
    <property type="entry name" value="B30.2/SPRY_sf"/>
</dbReference>
<protein>
    <recommendedName>
        <fullName evidence="3">B30.2/SPRY domain-containing protein</fullName>
    </recommendedName>
</protein>
<evidence type="ECO:0000259" key="3">
    <source>
        <dbReference type="PROSITE" id="PS50188"/>
    </source>
</evidence>
<gene>
    <name evidence="4" type="ORF">NQ318_022325</name>
</gene>
<dbReference type="InterPro" id="IPR003877">
    <property type="entry name" value="SPRY_dom"/>
</dbReference>
<dbReference type="InterPro" id="IPR050672">
    <property type="entry name" value="FBXO45-Fsn/SPSB_families"/>
</dbReference>
<reference evidence="4" key="1">
    <citation type="journal article" date="2023" name="Insect Mol. Biol.">
        <title>Genome sequencing provides insights into the evolution of gene families encoding plant cell wall-degrading enzymes in longhorned beetles.</title>
        <authorList>
            <person name="Shin N.R."/>
            <person name="Okamura Y."/>
            <person name="Kirsch R."/>
            <person name="Pauchet Y."/>
        </authorList>
    </citation>
    <scope>NUCLEOTIDE SEQUENCE</scope>
    <source>
        <strain evidence="4">AMC_N1</strain>
    </source>
</reference>
<dbReference type="PANTHER" id="PTHR12245:SF5">
    <property type="entry name" value="SPRY DOMAIN-CONTAINING SOCS BOX PROTEIN 3"/>
    <property type="match status" value="1"/>
</dbReference>
<dbReference type="Proteomes" id="UP001162162">
    <property type="component" value="Unassembled WGS sequence"/>
</dbReference>
<keyword evidence="1" id="KW-0833">Ubl conjugation pathway</keyword>
<evidence type="ECO:0000256" key="2">
    <source>
        <dbReference type="SAM" id="MobiDB-lite"/>
    </source>
</evidence>
<dbReference type="PROSITE" id="PS50188">
    <property type="entry name" value="B302_SPRY"/>
    <property type="match status" value="1"/>
</dbReference>
<dbReference type="InterPro" id="IPR013320">
    <property type="entry name" value="ConA-like_dom_sf"/>
</dbReference>
<dbReference type="GO" id="GO:0043161">
    <property type="term" value="P:proteasome-mediated ubiquitin-dependent protein catabolic process"/>
    <property type="evidence" value="ECO:0007669"/>
    <property type="project" value="TreeGrafter"/>
</dbReference>
<feature type="compositionally biased region" description="Low complexity" evidence="2">
    <location>
        <begin position="341"/>
        <end position="366"/>
    </location>
</feature>
<dbReference type="EMBL" id="JAPWTK010000014">
    <property type="protein sequence ID" value="KAJ8959069.1"/>
    <property type="molecule type" value="Genomic_DNA"/>
</dbReference>
<dbReference type="Gene3D" id="2.60.120.920">
    <property type="match status" value="1"/>
</dbReference>
<evidence type="ECO:0000313" key="4">
    <source>
        <dbReference type="EMBL" id="KAJ8959069.1"/>
    </source>
</evidence>
<dbReference type="InterPro" id="IPR001870">
    <property type="entry name" value="B30.2/SPRY"/>
</dbReference>
<dbReference type="GO" id="GO:0019005">
    <property type="term" value="C:SCF ubiquitin ligase complex"/>
    <property type="evidence" value="ECO:0007669"/>
    <property type="project" value="TreeGrafter"/>
</dbReference>
<comment type="caution">
    <text evidence="4">The sequence shown here is derived from an EMBL/GenBank/DDBJ whole genome shotgun (WGS) entry which is preliminary data.</text>
</comment>
<dbReference type="AlphaFoldDB" id="A0AAV8Z4J5"/>
<feature type="compositionally biased region" description="Basic and acidic residues" evidence="2">
    <location>
        <begin position="367"/>
        <end position="380"/>
    </location>
</feature>
<dbReference type="InterPro" id="IPR035754">
    <property type="entry name" value="SPRY_SPSB3"/>
</dbReference>
<dbReference type="PANTHER" id="PTHR12245">
    <property type="entry name" value="SPRY DOMAIN CONTAINING SOCS BOX PROTEIN"/>
    <property type="match status" value="1"/>
</dbReference>
<feature type="region of interest" description="Disordered" evidence="2">
    <location>
        <begin position="327"/>
        <end position="396"/>
    </location>
</feature>